<dbReference type="EMBL" id="KI660387">
    <property type="protein sequence ID" value="ETN74099.1"/>
    <property type="molecule type" value="Genomic_DNA"/>
</dbReference>
<keyword evidence="2" id="KW-1185">Reference proteome</keyword>
<organism evidence="1 2">
    <name type="scientific">Necator americanus</name>
    <name type="common">Human hookworm</name>
    <dbReference type="NCBI Taxonomy" id="51031"/>
    <lineage>
        <taxon>Eukaryota</taxon>
        <taxon>Metazoa</taxon>
        <taxon>Ecdysozoa</taxon>
        <taxon>Nematoda</taxon>
        <taxon>Chromadorea</taxon>
        <taxon>Rhabditida</taxon>
        <taxon>Rhabditina</taxon>
        <taxon>Rhabditomorpha</taxon>
        <taxon>Strongyloidea</taxon>
        <taxon>Ancylostomatidae</taxon>
        <taxon>Bunostominae</taxon>
        <taxon>Necator</taxon>
    </lineage>
</organism>
<evidence type="ECO:0000313" key="2">
    <source>
        <dbReference type="Proteomes" id="UP000053676"/>
    </source>
</evidence>
<name>W2SWG1_NECAM</name>
<protein>
    <submittedName>
        <fullName evidence="1">Uncharacterized protein</fullName>
    </submittedName>
</protein>
<reference evidence="2" key="1">
    <citation type="journal article" date="2014" name="Nat. Genet.">
        <title>Genome of the human hookworm Necator americanus.</title>
        <authorList>
            <person name="Tang Y.T."/>
            <person name="Gao X."/>
            <person name="Rosa B.A."/>
            <person name="Abubucker S."/>
            <person name="Hallsworth-Pepin K."/>
            <person name="Martin J."/>
            <person name="Tyagi R."/>
            <person name="Heizer E."/>
            <person name="Zhang X."/>
            <person name="Bhonagiri-Palsikar V."/>
            <person name="Minx P."/>
            <person name="Warren W.C."/>
            <person name="Wang Q."/>
            <person name="Zhan B."/>
            <person name="Hotez P.J."/>
            <person name="Sternberg P.W."/>
            <person name="Dougall A."/>
            <person name="Gaze S.T."/>
            <person name="Mulvenna J."/>
            <person name="Sotillo J."/>
            <person name="Ranganathan S."/>
            <person name="Rabelo E.M."/>
            <person name="Wilson R.K."/>
            <person name="Felgner P.L."/>
            <person name="Bethony J."/>
            <person name="Hawdon J.M."/>
            <person name="Gasser R.B."/>
            <person name="Loukas A."/>
            <person name="Mitreva M."/>
        </authorList>
    </citation>
    <scope>NUCLEOTIDE SEQUENCE [LARGE SCALE GENOMIC DNA]</scope>
</reference>
<dbReference type="AlphaFoldDB" id="W2SWG1"/>
<gene>
    <name evidence="1" type="ORF">NECAME_04128</name>
</gene>
<accession>W2SWG1</accession>
<dbReference type="KEGG" id="nai:NECAME_04128"/>
<evidence type="ECO:0000313" key="1">
    <source>
        <dbReference type="EMBL" id="ETN74099.1"/>
    </source>
</evidence>
<sequence>MWDEYGAGNYERMRIGCKRQLCVLIARDDRKDYYEPTVEMKGRANVTAAEPLQNQHTLAYCSRL</sequence>
<dbReference type="Proteomes" id="UP000053676">
    <property type="component" value="Unassembled WGS sequence"/>
</dbReference>
<proteinExistence type="predicted"/>